<sequence>MFSPNLAHPPFVFSMYDKLDTFTTHVKRKGDSVFIALWASWLVLFVVTKILAAVLYLVVLFAYMKLPWRTPNQRGYWLIAHRGRGLLVIMGIVMLLTVVGAYGIATWWFAKIEFQPQGVAVFGSVGIVLLSWLVGLPKKLRRFRGKVSADQKRDKGENDDD</sequence>
<dbReference type="Proteomes" id="UP000284716">
    <property type="component" value="Unassembled WGS sequence"/>
</dbReference>
<keyword evidence="1" id="KW-0812">Transmembrane</keyword>
<name>A0A0E2LU33_LACPA</name>
<dbReference type="KEGG" id="lce:LC2W_1875"/>
<dbReference type="EMBL" id="LKGI01000051">
    <property type="protein sequence ID" value="RNE31344.1"/>
    <property type="molecule type" value="Genomic_DNA"/>
</dbReference>
<evidence type="ECO:0000256" key="1">
    <source>
        <dbReference type="SAM" id="Phobius"/>
    </source>
</evidence>
<dbReference type="KEGG" id="lcz:LCAZH_1690"/>
<proteinExistence type="predicted"/>
<dbReference type="AlphaFoldDB" id="A0A0E2LU33"/>
<organism evidence="2 5">
    <name type="scientific">Lacticaseibacillus paracasei</name>
    <name type="common">Lactobacillus paracasei</name>
    <dbReference type="NCBI Taxonomy" id="1597"/>
    <lineage>
        <taxon>Bacteria</taxon>
        <taxon>Bacillati</taxon>
        <taxon>Bacillota</taxon>
        <taxon>Bacilli</taxon>
        <taxon>Lactobacillales</taxon>
        <taxon>Lactobacillaceae</taxon>
        <taxon>Lacticaseibacillus</taxon>
    </lineage>
</organism>
<dbReference type="EMBL" id="LKFS01000047">
    <property type="protein sequence ID" value="RND82101.1"/>
    <property type="molecule type" value="Genomic_DNA"/>
</dbReference>
<evidence type="ECO:0000313" key="3">
    <source>
        <dbReference type="EMBL" id="RNE31344.1"/>
    </source>
</evidence>
<evidence type="ECO:0000313" key="4">
    <source>
        <dbReference type="Proteomes" id="UP000284123"/>
    </source>
</evidence>
<keyword evidence="1" id="KW-1133">Transmembrane helix</keyword>
<feature type="transmembrane region" description="Helical" evidence="1">
    <location>
        <begin position="116"/>
        <end position="136"/>
    </location>
</feature>
<reference evidence="4 5" key="1">
    <citation type="journal article" date="2018" name="Front. Microbiol.">
        <title>Conversion of Methionine to Cysteine in Lactobacillus paracasei Depends on the Highly Mobile cysK-ctl-cysE Gene Cluster.</title>
        <authorList>
            <person name="Wuthrich D."/>
            <person name="Irmler S."/>
            <person name="Berthoud H."/>
            <person name="Guggenbuhl B."/>
            <person name="Eugster E."/>
            <person name="Bruggmann R."/>
        </authorList>
    </citation>
    <scope>NUCLEOTIDE SEQUENCE [LARGE SCALE GENOMIC DNA]</scope>
    <source>
        <strain evidence="2 5">FAM18157</strain>
        <strain evidence="3 4">FAM6012</strain>
    </source>
</reference>
<accession>A0A125U957</accession>
<comment type="caution">
    <text evidence="2">The sequence shown here is derived from an EMBL/GenBank/DDBJ whole genome shotgun (WGS) entry which is preliminary data.</text>
</comment>
<feature type="transmembrane region" description="Helical" evidence="1">
    <location>
        <begin position="85"/>
        <end position="110"/>
    </location>
</feature>
<gene>
    <name evidence="2" type="ORF">FAM18157_01194</name>
    <name evidence="3" type="ORF">FAM6012_01224</name>
</gene>
<keyword evidence="1" id="KW-0472">Membrane</keyword>
<feature type="transmembrane region" description="Helical" evidence="1">
    <location>
        <begin position="38"/>
        <end position="64"/>
    </location>
</feature>
<accession>A0A0E2LU33</accession>
<dbReference type="KEGG" id="lcs:LCBD_1896"/>
<dbReference type="Proteomes" id="UP000284123">
    <property type="component" value="Unassembled WGS sequence"/>
</dbReference>
<evidence type="ECO:0000313" key="2">
    <source>
        <dbReference type="EMBL" id="RND82101.1"/>
    </source>
</evidence>
<evidence type="ECO:0000313" key="5">
    <source>
        <dbReference type="Proteomes" id="UP000284716"/>
    </source>
</evidence>
<protein>
    <submittedName>
        <fullName evidence="2">Uncharacterized protein</fullName>
    </submittedName>
</protein>